<sequence>MKLVHRSCQITLLAVLAFLSKSVDSARDGAFIGYTEKNEDGGVIRAESQEYTHIVMTTSYGKIRIRPRKDVSPKIVSLVENLARKAVCNSCHFYRHEPVPVNWGMPGNWDQWGPPYALLQGSLADMEKKPEFEGNPVVKKGDVCIIPNCSEFFIAKADHDEWGTAHSVWGKVEDDESWATIAAIPMEPFTTLTDSGNITTRWLTPDAHIPFKLTLE</sequence>
<dbReference type="PANTHER" id="PTHR46873:SF1">
    <property type="entry name" value="EXPRESSED PROTEIN"/>
    <property type="match status" value="1"/>
</dbReference>
<dbReference type="PANTHER" id="PTHR46873">
    <property type="entry name" value="EXPRESSED PROTEIN"/>
    <property type="match status" value="1"/>
</dbReference>
<reference evidence="2" key="1">
    <citation type="submission" date="2021-01" db="EMBL/GenBank/DDBJ databases">
        <authorList>
            <person name="Corre E."/>
            <person name="Pelletier E."/>
            <person name="Niang G."/>
            <person name="Scheremetjew M."/>
            <person name="Finn R."/>
            <person name="Kale V."/>
            <person name="Holt S."/>
            <person name="Cochrane G."/>
            <person name="Meng A."/>
            <person name="Brown T."/>
            <person name="Cohen L."/>
        </authorList>
    </citation>
    <scope>NUCLEOTIDE SEQUENCE</scope>
    <source>
        <strain evidence="2">SAG 11-49</strain>
    </source>
</reference>
<evidence type="ECO:0000256" key="1">
    <source>
        <dbReference type="SAM" id="SignalP"/>
    </source>
</evidence>
<evidence type="ECO:0000313" key="2">
    <source>
        <dbReference type="EMBL" id="CAD8672102.1"/>
    </source>
</evidence>
<dbReference type="EMBL" id="HBFB01009003">
    <property type="protein sequence ID" value="CAD8672102.1"/>
    <property type="molecule type" value="Transcribed_RNA"/>
</dbReference>
<protein>
    <recommendedName>
        <fullName evidence="3">Peptidylprolyl isomerase</fullName>
    </recommendedName>
</protein>
<evidence type="ECO:0008006" key="3">
    <source>
        <dbReference type="Google" id="ProtNLM"/>
    </source>
</evidence>
<dbReference type="Gene3D" id="2.40.100.10">
    <property type="entry name" value="Cyclophilin-like"/>
    <property type="match status" value="1"/>
</dbReference>
<accession>A0A7S0RB62</accession>
<feature type="signal peptide" evidence="1">
    <location>
        <begin position="1"/>
        <end position="25"/>
    </location>
</feature>
<dbReference type="SUPFAM" id="SSF50891">
    <property type="entry name" value="Cyclophilin-like"/>
    <property type="match status" value="1"/>
</dbReference>
<proteinExistence type="predicted"/>
<dbReference type="AlphaFoldDB" id="A0A7S0RB62"/>
<dbReference type="InterPro" id="IPR029000">
    <property type="entry name" value="Cyclophilin-like_dom_sf"/>
</dbReference>
<name>A0A7S0RB62_9CHLO</name>
<organism evidence="2">
    <name type="scientific">Chlamydomonas leiostraca</name>
    <dbReference type="NCBI Taxonomy" id="1034604"/>
    <lineage>
        <taxon>Eukaryota</taxon>
        <taxon>Viridiplantae</taxon>
        <taxon>Chlorophyta</taxon>
        <taxon>core chlorophytes</taxon>
        <taxon>Chlorophyceae</taxon>
        <taxon>CS clade</taxon>
        <taxon>Chlamydomonadales</taxon>
        <taxon>Chlamydomonadaceae</taxon>
        <taxon>Chlamydomonas</taxon>
    </lineage>
</organism>
<keyword evidence="1" id="KW-0732">Signal</keyword>
<feature type="chain" id="PRO_5030925509" description="Peptidylprolyl isomerase" evidence="1">
    <location>
        <begin position="26"/>
        <end position="216"/>
    </location>
</feature>
<gene>
    <name evidence="2" type="ORF">CLEI1391_LOCUS5074</name>
</gene>